<evidence type="ECO:0000313" key="1">
    <source>
        <dbReference type="EMBL" id="KAJ9544298.1"/>
    </source>
</evidence>
<dbReference type="EMBL" id="JARYMX010000006">
    <property type="protein sequence ID" value="KAJ9544298.1"/>
    <property type="molecule type" value="Genomic_DNA"/>
</dbReference>
<keyword evidence="2" id="KW-1185">Reference proteome</keyword>
<reference evidence="1" key="1">
    <citation type="submission" date="2023-03" db="EMBL/GenBank/DDBJ databases">
        <title>Chromosome-scale reference genome and RAD-based genetic map of yellow starthistle (Centaurea solstitialis) reveal putative structural variation and QTLs associated with invader traits.</title>
        <authorList>
            <person name="Reatini B."/>
            <person name="Cang F.A."/>
            <person name="Jiang Q."/>
            <person name="Mckibben M.T.W."/>
            <person name="Barker M.S."/>
            <person name="Rieseberg L.H."/>
            <person name="Dlugosch K.M."/>
        </authorList>
    </citation>
    <scope>NUCLEOTIDE SEQUENCE</scope>
    <source>
        <strain evidence="1">CAN-66</strain>
        <tissue evidence="1">Leaf</tissue>
    </source>
</reference>
<evidence type="ECO:0000313" key="2">
    <source>
        <dbReference type="Proteomes" id="UP001172457"/>
    </source>
</evidence>
<gene>
    <name evidence="1" type="ORF">OSB04_024005</name>
</gene>
<accession>A0AA38T4U2</accession>
<proteinExistence type="predicted"/>
<name>A0AA38T4U2_9ASTR</name>
<organism evidence="1 2">
    <name type="scientific">Centaurea solstitialis</name>
    <name type="common">yellow star-thistle</name>
    <dbReference type="NCBI Taxonomy" id="347529"/>
    <lineage>
        <taxon>Eukaryota</taxon>
        <taxon>Viridiplantae</taxon>
        <taxon>Streptophyta</taxon>
        <taxon>Embryophyta</taxon>
        <taxon>Tracheophyta</taxon>
        <taxon>Spermatophyta</taxon>
        <taxon>Magnoliopsida</taxon>
        <taxon>eudicotyledons</taxon>
        <taxon>Gunneridae</taxon>
        <taxon>Pentapetalae</taxon>
        <taxon>asterids</taxon>
        <taxon>campanulids</taxon>
        <taxon>Asterales</taxon>
        <taxon>Asteraceae</taxon>
        <taxon>Carduoideae</taxon>
        <taxon>Cardueae</taxon>
        <taxon>Centaureinae</taxon>
        <taxon>Centaurea</taxon>
    </lineage>
</organism>
<sequence length="196" mass="22330">MREPKSKTPLIFTNVAFEDYIHSFSPSEKRDSILRKFVKQSQLGVFEFGKPKTQEDCAFSVIDLLSSDFEEENTSDSEVTSCSEEPSLINSDDNLVNQAFEHDPTSDSKSTSEQVIDSEIIAQTSEDEETACVYQCDNGMDVMFKIKYCIMYKADTLIEVMRANRRGDLYLLCFDTLEAKEEISMVSSVKNEEAWL</sequence>
<comment type="caution">
    <text evidence="1">The sequence shown here is derived from an EMBL/GenBank/DDBJ whole genome shotgun (WGS) entry which is preliminary data.</text>
</comment>
<dbReference type="Proteomes" id="UP001172457">
    <property type="component" value="Chromosome 6"/>
</dbReference>
<dbReference type="AlphaFoldDB" id="A0AA38T4U2"/>
<protein>
    <submittedName>
        <fullName evidence="1">Uncharacterized protein</fullName>
    </submittedName>
</protein>